<dbReference type="Gene3D" id="3.40.50.720">
    <property type="entry name" value="NAD(P)-binding Rossmann-like Domain"/>
    <property type="match status" value="1"/>
</dbReference>
<evidence type="ECO:0000313" key="3">
    <source>
        <dbReference type="EMBL" id="QEX24411.1"/>
    </source>
</evidence>
<dbReference type="PANTHER" id="PTHR42760:SF115">
    <property type="entry name" value="3-OXOACYL-[ACYL-CARRIER-PROTEIN] REDUCTASE FABG"/>
    <property type="match status" value="1"/>
</dbReference>
<dbReference type="InterPro" id="IPR036291">
    <property type="entry name" value="NAD(P)-bd_dom_sf"/>
</dbReference>
<dbReference type="RefSeq" id="WP_225308941.1">
    <property type="nucleotide sequence ID" value="NZ_CP042582.1"/>
</dbReference>
<evidence type="ECO:0000256" key="2">
    <source>
        <dbReference type="ARBA" id="ARBA00023002"/>
    </source>
</evidence>
<dbReference type="GO" id="GO:0016616">
    <property type="term" value="F:oxidoreductase activity, acting on the CH-OH group of donors, NAD or NADP as acceptor"/>
    <property type="evidence" value="ECO:0007669"/>
    <property type="project" value="UniProtKB-ARBA"/>
</dbReference>
<keyword evidence="4" id="KW-1185">Reference proteome</keyword>
<dbReference type="FunFam" id="3.40.50.720:FF:000240">
    <property type="entry name" value="SDR family oxidoreductase"/>
    <property type="match status" value="1"/>
</dbReference>
<dbReference type="PRINTS" id="PR00080">
    <property type="entry name" value="SDRFAMILY"/>
</dbReference>
<reference evidence="3 4" key="1">
    <citation type="submission" date="2019-08" db="EMBL/GenBank/DDBJ databases">
        <title>Hyperibacter terrae gen. nov., sp. nov. and Hyperibacter viscosus sp. nov., two new members in the family Rhodospirillaceae isolated from the rhizosphere of Hypericum perforatum.</title>
        <authorList>
            <person name="Noviana Z."/>
        </authorList>
    </citation>
    <scope>NUCLEOTIDE SEQUENCE [LARGE SCALE GENOMIC DNA]</scope>
    <source>
        <strain evidence="3 4">R5959</strain>
    </source>
</reference>
<organism evidence="3 4">
    <name type="scientific">Hypericibacter adhaerens</name>
    <dbReference type="NCBI Taxonomy" id="2602016"/>
    <lineage>
        <taxon>Bacteria</taxon>
        <taxon>Pseudomonadati</taxon>
        <taxon>Pseudomonadota</taxon>
        <taxon>Alphaproteobacteria</taxon>
        <taxon>Rhodospirillales</taxon>
        <taxon>Dongiaceae</taxon>
        <taxon>Hypericibacter</taxon>
    </lineage>
</organism>
<dbReference type="Pfam" id="PF13561">
    <property type="entry name" value="adh_short_C2"/>
    <property type="match status" value="1"/>
</dbReference>
<keyword evidence="2" id="KW-0560">Oxidoreductase</keyword>
<dbReference type="GO" id="GO:0005975">
    <property type="term" value="P:carbohydrate metabolic process"/>
    <property type="evidence" value="ECO:0007669"/>
    <property type="project" value="UniProtKB-ARBA"/>
</dbReference>
<dbReference type="SUPFAM" id="SSF51735">
    <property type="entry name" value="NAD(P)-binding Rossmann-fold domains"/>
    <property type="match status" value="1"/>
</dbReference>
<protein>
    <submittedName>
        <fullName evidence="3">3-oxoacyl-ACP reductase</fullName>
    </submittedName>
</protein>
<dbReference type="InterPro" id="IPR002347">
    <property type="entry name" value="SDR_fam"/>
</dbReference>
<name>A0A5J6N3M2_9PROT</name>
<sequence>MLELLKMDGRIAVVTGAGQGMGKEIAKTLALLGATVVIAELSPKTGEQTAKEIRDKGGKAEFRQMDVRQTKSVQEVAQYVTRTHGRLDIAVNNAGIVKNEATLDTSDADWLEVIDVNLNGVFRCCREFGRPMVAQNKGVIVNMSSNSAVIVDRPQVQPAYNASKAGVSQLTKSLAVEWAPHNIRVNAIAPGYIDTALTDAGKGQAEWIKFWMSMTPMNRFGKPQEVAPLAAFLASDAASYITGAVYLIDGGYTVW</sequence>
<dbReference type="PANTHER" id="PTHR42760">
    <property type="entry name" value="SHORT-CHAIN DEHYDROGENASES/REDUCTASES FAMILY MEMBER"/>
    <property type="match status" value="1"/>
</dbReference>
<evidence type="ECO:0000256" key="1">
    <source>
        <dbReference type="ARBA" id="ARBA00006484"/>
    </source>
</evidence>
<dbReference type="PRINTS" id="PR00081">
    <property type="entry name" value="GDHRDH"/>
</dbReference>
<comment type="similarity">
    <text evidence="1">Belongs to the short-chain dehydrogenases/reductases (SDR) family.</text>
</comment>
<gene>
    <name evidence="3" type="ORF">FRZ61_43520</name>
</gene>
<dbReference type="KEGG" id="hadh:FRZ61_43520"/>
<dbReference type="Proteomes" id="UP000325797">
    <property type="component" value="Chromosome"/>
</dbReference>
<dbReference type="PROSITE" id="PS00061">
    <property type="entry name" value="ADH_SHORT"/>
    <property type="match status" value="1"/>
</dbReference>
<evidence type="ECO:0000313" key="4">
    <source>
        <dbReference type="Proteomes" id="UP000325797"/>
    </source>
</evidence>
<dbReference type="AlphaFoldDB" id="A0A5J6N3M2"/>
<dbReference type="EMBL" id="CP042582">
    <property type="protein sequence ID" value="QEX24411.1"/>
    <property type="molecule type" value="Genomic_DNA"/>
</dbReference>
<dbReference type="InterPro" id="IPR020904">
    <property type="entry name" value="Sc_DH/Rdtase_CS"/>
</dbReference>
<dbReference type="NCBIfam" id="NF005559">
    <property type="entry name" value="PRK07231.1"/>
    <property type="match status" value="1"/>
</dbReference>
<accession>A0A5J6N3M2</accession>
<proteinExistence type="inferred from homology"/>